<gene>
    <name evidence="4" type="ORF">EMQ25_16895</name>
</gene>
<organism evidence="4 5">
    <name type="scientific">Arsenicitalea aurantiaca</name>
    <dbReference type="NCBI Taxonomy" id="1783274"/>
    <lineage>
        <taxon>Bacteria</taxon>
        <taxon>Pseudomonadati</taxon>
        <taxon>Pseudomonadota</taxon>
        <taxon>Alphaproteobacteria</taxon>
        <taxon>Hyphomicrobiales</taxon>
        <taxon>Devosiaceae</taxon>
        <taxon>Arsenicitalea</taxon>
    </lineage>
</organism>
<accession>A0A433X2E5</accession>
<feature type="modified residue" description="4-aspartylphosphate" evidence="2">
    <location>
        <position position="54"/>
    </location>
</feature>
<dbReference type="GO" id="GO:0000160">
    <property type="term" value="P:phosphorelay signal transduction system"/>
    <property type="evidence" value="ECO:0007669"/>
    <property type="project" value="InterPro"/>
</dbReference>
<dbReference type="Gene3D" id="1.10.10.10">
    <property type="entry name" value="Winged helix-like DNA-binding domain superfamily/Winged helix DNA-binding domain"/>
    <property type="match status" value="1"/>
</dbReference>
<dbReference type="CDD" id="cd17535">
    <property type="entry name" value="REC_NarL-like"/>
    <property type="match status" value="1"/>
</dbReference>
<dbReference type="GO" id="GO:0006355">
    <property type="term" value="P:regulation of DNA-templated transcription"/>
    <property type="evidence" value="ECO:0007669"/>
    <property type="project" value="InterPro"/>
</dbReference>
<dbReference type="SUPFAM" id="SSF52172">
    <property type="entry name" value="CheY-like"/>
    <property type="match status" value="1"/>
</dbReference>
<dbReference type="Pfam" id="PF00072">
    <property type="entry name" value="Response_reg"/>
    <property type="match status" value="1"/>
</dbReference>
<dbReference type="Proteomes" id="UP000281547">
    <property type="component" value="Unassembled WGS sequence"/>
</dbReference>
<protein>
    <submittedName>
        <fullName evidence="4">Response regulator transcription factor</fullName>
    </submittedName>
</protein>
<evidence type="ECO:0000259" key="3">
    <source>
        <dbReference type="PROSITE" id="PS50110"/>
    </source>
</evidence>
<dbReference type="PANTHER" id="PTHR43214">
    <property type="entry name" value="TWO-COMPONENT RESPONSE REGULATOR"/>
    <property type="match status" value="1"/>
</dbReference>
<dbReference type="RefSeq" id="WP_127189790.1">
    <property type="nucleotide sequence ID" value="NZ_RZNJ01000008.1"/>
</dbReference>
<dbReference type="InterPro" id="IPR011006">
    <property type="entry name" value="CheY-like_superfamily"/>
</dbReference>
<evidence type="ECO:0000313" key="4">
    <source>
        <dbReference type="EMBL" id="RUT28264.1"/>
    </source>
</evidence>
<keyword evidence="5" id="KW-1185">Reference proteome</keyword>
<dbReference type="Gene3D" id="3.40.50.2300">
    <property type="match status" value="1"/>
</dbReference>
<proteinExistence type="predicted"/>
<sequence length="238" mass="26242">MTVLIAEDDPVYRSFIRDAIAESSLGPIEVLEASDGETSVALALEGACDYIVLDLQLPRLSGVECARQIWAHRPQTRVLFWSNFGDEAYVRSLARIVPREASYGYLLKSSAPERLRVAIDGVFLDGQCIIDREIRGIQARAQGWREALNDAEYDMLVDISLGFTDQKIAERHGLSTRGVQSRLQKLYTKLGVLTEYSGAEAGAIAVFNPRTRAICVAILRGMINADLVKRAGQIEAAL</sequence>
<dbReference type="SUPFAM" id="SSF46894">
    <property type="entry name" value="C-terminal effector domain of the bipartite response regulators"/>
    <property type="match status" value="1"/>
</dbReference>
<dbReference type="InterPro" id="IPR058245">
    <property type="entry name" value="NreC/VraR/RcsB-like_REC"/>
</dbReference>
<dbReference type="InterPro" id="IPR016032">
    <property type="entry name" value="Sig_transdc_resp-reg_C-effctor"/>
</dbReference>
<dbReference type="PANTHER" id="PTHR43214:SF43">
    <property type="entry name" value="TWO-COMPONENT RESPONSE REGULATOR"/>
    <property type="match status" value="1"/>
</dbReference>
<dbReference type="PROSITE" id="PS50110">
    <property type="entry name" value="RESPONSE_REGULATORY"/>
    <property type="match status" value="1"/>
</dbReference>
<keyword evidence="2" id="KW-0597">Phosphoprotein</keyword>
<dbReference type="OrthoDB" id="9793421at2"/>
<dbReference type="InterPro" id="IPR036388">
    <property type="entry name" value="WH-like_DNA-bd_sf"/>
</dbReference>
<dbReference type="GO" id="GO:0003677">
    <property type="term" value="F:DNA binding"/>
    <property type="evidence" value="ECO:0007669"/>
    <property type="project" value="UniProtKB-KW"/>
</dbReference>
<comment type="caution">
    <text evidence="4">The sequence shown here is derived from an EMBL/GenBank/DDBJ whole genome shotgun (WGS) entry which is preliminary data.</text>
</comment>
<feature type="domain" description="Response regulatory" evidence="3">
    <location>
        <begin position="2"/>
        <end position="123"/>
    </location>
</feature>
<dbReference type="SMART" id="SM00448">
    <property type="entry name" value="REC"/>
    <property type="match status" value="1"/>
</dbReference>
<dbReference type="InterPro" id="IPR001789">
    <property type="entry name" value="Sig_transdc_resp-reg_receiver"/>
</dbReference>
<evidence type="ECO:0000256" key="2">
    <source>
        <dbReference type="PROSITE-ProRule" id="PRU00169"/>
    </source>
</evidence>
<dbReference type="InterPro" id="IPR039420">
    <property type="entry name" value="WalR-like"/>
</dbReference>
<dbReference type="EMBL" id="RZNJ01000008">
    <property type="protein sequence ID" value="RUT28264.1"/>
    <property type="molecule type" value="Genomic_DNA"/>
</dbReference>
<name>A0A433X2E5_9HYPH</name>
<evidence type="ECO:0000313" key="5">
    <source>
        <dbReference type="Proteomes" id="UP000281547"/>
    </source>
</evidence>
<keyword evidence="1" id="KW-0238">DNA-binding</keyword>
<reference evidence="4 5" key="1">
    <citation type="journal article" date="2016" name="Int. J. Syst. Evol. Microbiol.">
        <title>Arsenicitalea aurantiaca gen. nov., sp. nov., a new member of the family Hyphomicrobiaceae, isolated from high-arsenic sediment.</title>
        <authorList>
            <person name="Mu Y."/>
            <person name="Zhou L."/>
            <person name="Zeng X.C."/>
            <person name="Liu L."/>
            <person name="Pan Y."/>
            <person name="Chen X."/>
            <person name="Wang J."/>
            <person name="Li S."/>
            <person name="Li W.J."/>
            <person name="Wang Y."/>
        </authorList>
    </citation>
    <scope>NUCLEOTIDE SEQUENCE [LARGE SCALE GENOMIC DNA]</scope>
    <source>
        <strain evidence="4 5">42-50</strain>
    </source>
</reference>
<evidence type="ECO:0000256" key="1">
    <source>
        <dbReference type="ARBA" id="ARBA00023125"/>
    </source>
</evidence>
<dbReference type="AlphaFoldDB" id="A0A433X2E5"/>